<dbReference type="Pfam" id="PF16859">
    <property type="entry name" value="TetR_C_11"/>
    <property type="match status" value="1"/>
</dbReference>
<evidence type="ECO:0000313" key="7">
    <source>
        <dbReference type="Proteomes" id="UP000186455"/>
    </source>
</evidence>
<keyword evidence="1" id="KW-0805">Transcription regulation</keyword>
<gene>
    <name evidence="6" type="ORF">AB852_00155</name>
</gene>
<sequence length="219" mass="23466">MREASAAARRSKITPEREREFYTVALDLLRASGYETLSMEGVAARARCGKSTLYRQWGTKARFVAAALRSERCPRFAGIDTGSLAGDLRAAARAAGAESCDDTRLLHALGHTTLQDDELQRALCEALVEPELVELDAMVARAVARGEIPAGHPAADFVAAQLFGVTRVRPQLEGRFADPEYLVRLVDAVILPAFGLGTAVPAAAHPLAEKPDTGAERSP</sequence>
<dbReference type="Proteomes" id="UP000186455">
    <property type="component" value="Unassembled WGS sequence"/>
</dbReference>
<dbReference type="Gene3D" id="1.10.10.60">
    <property type="entry name" value="Homeodomain-like"/>
    <property type="match status" value="1"/>
</dbReference>
<keyword evidence="2 4" id="KW-0238">DNA-binding</keyword>
<evidence type="ECO:0000256" key="4">
    <source>
        <dbReference type="PROSITE-ProRule" id="PRU00335"/>
    </source>
</evidence>
<evidence type="ECO:0000256" key="1">
    <source>
        <dbReference type="ARBA" id="ARBA00023015"/>
    </source>
</evidence>
<dbReference type="InterPro" id="IPR011075">
    <property type="entry name" value="TetR_C"/>
</dbReference>
<dbReference type="SUPFAM" id="SSF48498">
    <property type="entry name" value="Tetracyclin repressor-like, C-terminal domain"/>
    <property type="match status" value="1"/>
</dbReference>
<dbReference type="Pfam" id="PF00440">
    <property type="entry name" value="TetR_N"/>
    <property type="match status" value="1"/>
</dbReference>
<evidence type="ECO:0000256" key="3">
    <source>
        <dbReference type="ARBA" id="ARBA00023163"/>
    </source>
</evidence>
<dbReference type="GO" id="GO:0000976">
    <property type="term" value="F:transcription cis-regulatory region binding"/>
    <property type="evidence" value="ECO:0007669"/>
    <property type="project" value="TreeGrafter"/>
</dbReference>
<dbReference type="InterPro" id="IPR036271">
    <property type="entry name" value="Tet_transcr_reg_TetR-rel_C_sf"/>
</dbReference>
<keyword evidence="3" id="KW-0804">Transcription</keyword>
<proteinExistence type="predicted"/>
<evidence type="ECO:0000259" key="5">
    <source>
        <dbReference type="PROSITE" id="PS50977"/>
    </source>
</evidence>
<dbReference type="EMBL" id="LFBV01000001">
    <property type="protein sequence ID" value="OKH95342.1"/>
    <property type="molecule type" value="Genomic_DNA"/>
</dbReference>
<organism evidence="6 7">
    <name type="scientific">Streptomyces uncialis</name>
    <dbReference type="NCBI Taxonomy" id="1048205"/>
    <lineage>
        <taxon>Bacteria</taxon>
        <taxon>Bacillati</taxon>
        <taxon>Actinomycetota</taxon>
        <taxon>Actinomycetes</taxon>
        <taxon>Kitasatosporales</taxon>
        <taxon>Streptomycetaceae</taxon>
        <taxon>Streptomyces</taxon>
    </lineage>
</organism>
<dbReference type="RefSeq" id="WP_073782339.1">
    <property type="nucleotide sequence ID" value="NZ_JBITHB010000011.1"/>
</dbReference>
<dbReference type="InterPro" id="IPR050109">
    <property type="entry name" value="HTH-type_TetR-like_transc_reg"/>
</dbReference>
<name>A0A1Q4VBU9_9ACTN</name>
<dbReference type="PANTHER" id="PTHR30055">
    <property type="entry name" value="HTH-TYPE TRANSCRIPTIONAL REGULATOR RUTR"/>
    <property type="match status" value="1"/>
</dbReference>
<keyword evidence="7" id="KW-1185">Reference proteome</keyword>
<dbReference type="PANTHER" id="PTHR30055:SF149">
    <property type="entry name" value="TETR-FAMILY TRANSCRIPTIONAL REGULATOR"/>
    <property type="match status" value="1"/>
</dbReference>
<dbReference type="Gene3D" id="1.10.357.10">
    <property type="entry name" value="Tetracycline Repressor, domain 2"/>
    <property type="match status" value="1"/>
</dbReference>
<dbReference type="PROSITE" id="PS50977">
    <property type="entry name" value="HTH_TETR_2"/>
    <property type="match status" value="1"/>
</dbReference>
<accession>A0A1Q4VBU9</accession>
<dbReference type="STRING" id="1048205.AB852_00155"/>
<comment type="caution">
    <text evidence="6">The sequence shown here is derived from an EMBL/GenBank/DDBJ whole genome shotgun (WGS) entry which is preliminary data.</text>
</comment>
<dbReference type="InterPro" id="IPR001647">
    <property type="entry name" value="HTH_TetR"/>
</dbReference>
<dbReference type="GO" id="GO:0003700">
    <property type="term" value="F:DNA-binding transcription factor activity"/>
    <property type="evidence" value="ECO:0007669"/>
    <property type="project" value="TreeGrafter"/>
</dbReference>
<feature type="DNA-binding region" description="H-T-H motif" evidence="4">
    <location>
        <begin position="38"/>
        <end position="57"/>
    </location>
</feature>
<protein>
    <submittedName>
        <fullName evidence="6">TetR family transcriptional regulator</fullName>
    </submittedName>
</protein>
<feature type="domain" description="HTH tetR-type" evidence="5">
    <location>
        <begin position="15"/>
        <end position="75"/>
    </location>
</feature>
<reference evidence="6 7" key="1">
    <citation type="submission" date="2015-06" db="EMBL/GenBank/DDBJ databases">
        <title>Cloning and characterization of the uncialamcin biosynthetic gene cluster.</title>
        <authorList>
            <person name="Yan X."/>
            <person name="Huang T."/>
            <person name="Ge H."/>
            <person name="Shen B."/>
        </authorList>
    </citation>
    <scope>NUCLEOTIDE SEQUENCE [LARGE SCALE GENOMIC DNA]</scope>
    <source>
        <strain evidence="6 7">DCA2648</strain>
    </source>
</reference>
<evidence type="ECO:0000313" key="6">
    <source>
        <dbReference type="EMBL" id="OKH95342.1"/>
    </source>
</evidence>
<dbReference type="InterPro" id="IPR009057">
    <property type="entry name" value="Homeodomain-like_sf"/>
</dbReference>
<dbReference type="AlphaFoldDB" id="A0A1Q4VBU9"/>
<dbReference type="SUPFAM" id="SSF46689">
    <property type="entry name" value="Homeodomain-like"/>
    <property type="match status" value="1"/>
</dbReference>
<evidence type="ECO:0000256" key="2">
    <source>
        <dbReference type="ARBA" id="ARBA00023125"/>
    </source>
</evidence>